<keyword evidence="4" id="KW-0539">Nucleus</keyword>
<dbReference type="Gene3D" id="3.40.50.2300">
    <property type="match status" value="1"/>
</dbReference>
<protein>
    <recommendedName>
        <fullName evidence="7">Response regulatory domain-containing protein</fullName>
    </recommendedName>
</protein>
<keyword evidence="9" id="KW-1185">Reference proteome</keyword>
<evidence type="ECO:0000256" key="2">
    <source>
        <dbReference type="ARBA" id="ARBA00023015"/>
    </source>
</evidence>
<keyword evidence="2" id="KW-0805">Transcription regulation</keyword>
<evidence type="ECO:0000313" key="8">
    <source>
        <dbReference type="EMBL" id="TYG36553.1"/>
    </source>
</evidence>
<dbReference type="EMBL" id="CM017713">
    <property type="protein sequence ID" value="TYG36553.1"/>
    <property type="molecule type" value="Genomic_DNA"/>
</dbReference>
<evidence type="ECO:0000256" key="3">
    <source>
        <dbReference type="ARBA" id="ARBA00023163"/>
    </source>
</evidence>
<accession>A0A5D1ZW29</accession>
<keyword evidence="6" id="KW-0812">Transmembrane</keyword>
<evidence type="ECO:0000256" key="4">
    <source>
        <dbReference type="ARBA" id="ARBA00023242"/>
    </source>
</evidence>
<dbReference type="PANTHER" id="PTHR43874:SF95">
    <property type="entry name" value="TWO-COMPONENT RESPONSE REGULATOR-LIKE APRR5"/>
    <property type="match status" value="1"/>
</dbReference>
<name>A0A5D1ZW29_GOSDA</name>
<dbReference type="Proteomes" id="UP000323506">
    <property type="component" value="Chromosome D13"/>
</dbReference>
<dbReference type="SUPFAM" id="SSF52172">
    <property type="entry name" value="CheY-like"/>
    <property type="match status" value="1"/>
</dbReference>
<gene>
    <name evidence="8" type="ORF">ES288_D13G073600v1</name>
</gene>
<feature type="domain" description="Response regulatory" evidence="7">
    <location>
        <begin position="101"/>
        <end position="181"/>
    </location>
</feature>
<dbReference type="GO" id="GO:0009736">
    <property type="term" value="P:cytokinin-activated signaling pathway"/>
    <property type="evidence" value="ECO:0007669"/>
    <property type="project" value="InterPro"/>
</dbReference>
<dbReference type="PROSITE" id="PS50110">
    <property type="entry name" value="RESPONSE_REGULATORY"/>
    <property type="match status" value="1"/>
</dbReference>
<evidence type="ECO:0000256" key="1">
    <source>
        <dbReference type="ARBA" id="ARBA00023012"/>
    </source>
</evidence>
<dbReference type="InterPro" id="IPR001789">
    <property type="entry name" value="Sig_transdc_resp-reg_receiver"/>
</dbReference>
<dbReference type="GO" id="GO:0000160">
    <property type="term" value="P:phosphorelay signal transduction system"/>
    <property type="evidence" value="ECO:0007669"/>
    <property type="project" value="UniProtKB-KW"/>
</dbReference>
<dbReference type="AlphaFoldDB" id="A0A5D1ZW29"/>
<reference evidence="8 9" key="1">
    <citation type="submission" date="2019-06" db="EMBL/GenBank/DDBJ databases">
        <title>WGS assembly of Gossypium darwinii.</title>
        <authorList>
            <person name="Chen Z.J."/>
            <person name="Sreedasyam A."/>
            <person name="Ando A."/>
            <person name="Song Q."/>
            <person name="De L."/>
            <person name="Hulse-Kemp A."/>
            <person name="Ding M."/>
            <person name="Ye W."/>
            <person name="Kirkbride R."/>
            <person name="Jenkins J."/>
            <person name="Plott C."/>
            <person name="Lovell J."/>
            <person name="Lin Y.-M."/>
            <person name="Vaughn R."/>
            <person name="Liu B."/>
            <person name="Li W."/>
            <person name="Simpson S."/>
            <person name="Scheffler B."/>
            <person name="Saski C."/>
            <person name="Grover C."/>
            <person name="Hu G."/>
            <person name="Conover J."/>
            <person name="Carlson J."/>
            <person name="Shu S."/>
            <person name="Boston L."/>
            <person name="Williams M."/>
            <person name="Peterson D."/>
            <person name="Mcgee K."/>
            <person name="Jones D."/>
            <person name="Wendel J."/>
            <person name="Stelly D."/>
            <person name="Grimwood J."/>
            <person name="Schmutz J."/>
        </authorList>
    </citation>
    <scope>NUCLEOTIDE SEQUENCE [LARGE SCALE GENOMIC DNA]</scope>
    <source>
        <strain evidence="8">1808015.09</strain>
    </source>
</reference>
<feature type="transmembrane region" description="Helical" evidence="6">
    <location>
        <begin position="102"/>
        <end position="127"/>
    </location>
</feature>
<proteinExistence type="predicted"/>
<feature type="transmembrane region" description="Helical" evidence="6">
    <location>
        <begin position="70"/>
        <end position="90"/>
    </location>
</feature>
<evidence type="ECO:0000256" key="5">
    <source>
        <dbReference type="PROSITE-ProRule" id="PRU00169"/>
    </source>
</evidence>
<dbReference type="PANTHER" id="PTHR43874">
    <property type="entry name" value="TWO-COMPONENT RESPONSE REGULATOR"/>
    <property type="match status" value="1"/>
</dbReference>
<evidence type="ECO:0000259" key="7">
    <source>
        <dbReference type="PROSITE" id="PS50110"/>
    </source>
</evidence>
<keyword evidence="6" id="KW-0472">Membrane</keyword>
<dbReference type="InterPro" id="IPR011006">
    <property type="entry name" value="CheY-like_superfamily"/>
</dbReference>
<evidence type="ECO:0000313" key="9">
    <source>
        <dbReference type="Proteomes" id="UP000323506"/>
    </source>
</evidence>
<organism evidence="8 9">
    <name type="scientific">Gossypium darwinii</name>
    <name type="common">Darwin's cotton</name>
    <name type="synonym">Gossypium barbadense var. darwinii</name>
    <dbReference type="NCBI Taxonomy" id="34276"/>
    <lineage>
        <taxon>Eukaryota</taxon>
        <taxon>Viridiplantae</taxon>
        <taxon>Streptophyta</taxon>
        <taxon>Embryophyta</taxon>
        <taxon>Tracheophyta</taxon>
        <taxon>Spermatophyta</taxon>
        <taxon>Magnoliopsida</taxon>
        <taxon>eudicotyledons</taxon>
        <taxon>Gunneridae</taxon>
        <taxon>Pentapetalae</taxon>
        <taxon>rosids</taxon>
        <taxon>malvids</taxon>
        <taxon>Malvales</taxon>
        <taxon>Malvaceae</taxon>
        <taxon>Malvoideae</taxon>
        <taxon>Gossypium</taxon>
    </lineage>
</organism>
<sequence length="181" mass="20067">MLRALAAFLRFVRGFFLSSSLECLKLIPHEKFSFAKVIIDIECFSPISLGFGSLNPPIVSTSKNAASPSIFRYSFFVVVICFISPNHASFKLTMVIESKCTIGYVGFSLIFYFCTISARLTLKFVAAVLDGLTAWEMLKGRPHNVDLILIEVDLPSISGFALLTLIMEHDICKSIPVISMI</sequence>
<dbReference type="InterPro" id="IPR045279">
    <property type="entry name" value="ARR-like"/>
</dbReference>
<keyword evidence="1" id="KW-0902">Two-component regulatory system</keyword>
<comment type="caution">
    <text evidence="5">Lacks conserved residue(s) required for the propagation of feature annotation.</text>
</comment>
<keyword evidence="3" id="KW-0804">Transcription</keyword>
<evidence type="ECO:0000256" key="6">
    <source>
        <dbReference type="SAM" id="Phobius"/>
    </source>
</evidence>
<keyword evidence="6" id="KW-1133">Transmembrane helix</keyword>